<gene>
    <name evidence="1" type="ORF">LIER_15921</name>
</gene>
<proteinExistence type="predicted"/>
<dbReference type="PANTHER" id="PTHR36018">
    <property type="entry name" value="OS09G0481800 PROTEIN"/>
    <property type="match status" value="1"/>
</dbReference>
<dbReference type="Proteomes" id="UP001454036">
    <property type="component" value="Unassembled WGS sequence"/>
</dbReference>
<accession>A0AAV3Q524</accession>
<evidence type="ECO:0000313" key="1">
    <source>
        <dbReference type="EMBL" id="GAA0159040.1"/>
    </source>
</evidence>
<protein>
    <submittedName>
        <fullName evidence="1">Uncharacterized protein</fullName>
    </submittedName>
</protein>
<sequence length="165" mass="18280">MSLKLVHGHLQHKASITGKAFASPLSIPKFQSVSFFLNKNDGAKLFRISALPLRMQKGRISSSVAVQISASLSPLDLTEDNINMVLVNARDELGQLFDTSVGMSGKVELADLDGPYVKIRLSGKFWHKRSTVVARIGNYLKQNIPEILEVDIEDEKQLDDSPENF</sequence>
<dbReference type="AlphaFoldDB" id="A0AAV3Q524"/>
<dbReference type="Gene3D" id="3.30.300.130">
    <property type="entry name" value="Fe-S cluster assembly (FSCA)"/>
    <property type="match status" value="1"/>
</dbReference>
<keyword evidence="2" id="KW-1185">Reference proteome</keyword>
<name>A0AAV3Q524_LITER</name>
<reference evidence="1 2" key="1">
    <citation type="submission" date="2024-01" db="EMBL/GenBank/DDBJ databases">
        <title>The complete chloroplast genome sequence of Lithospermum erythrorhizon: insights into the phylogenetic relationship among Boraginaceae species and the maternal lineages of purple gromwells.</title>
        <authorList>
            <person name="Okada T."/>
            <person name="Watanabe K."/>
        </authorList>
    </citation>
    <scope>NUCLEOTIDE SEQUENCE [LARGE SCALE GENOMIC DNA]</scope>
</reference>
<dbReference type="SUPFAM" id="SSF117916">
    <property type="entry name" value="Fe-S cluster assembly (FSCA) domain-like"/>
    <property type="match status" value="1"/>
</dbReference>
<dbReference type="EMBL" id="BAABME010003509">
    <property type="protein sequence ID" value="GAA0159040.1"/>
    <property type="molecule type" value="Genomic_DNA"/>
</dbReference>
<dbReference type="InterPro" id="IPR034904">
    <property type="entry name" value="FSCA_dom_sf"/>
</dbReference>
<evidence type="ECO:0000313" key="2">
    <source>
        <dbReference type="Proteomes" id="UP001454036"/>
    </source>
</evidence>
<dbReference type="PANTHER" id="PTHR36018:SF1">
    <property type="entry name" value="OS09G0481800 PROTEIN"/>
    <property type="match status" value="1"/>
</dbReference>
<organism evidence="1 2">
    <name type="scientific">Lithospermum erythrorhizon</name>
    <name type="common">Purple gromwell</name>
    <name type="synonym">Lithospermum officinale var. erythrorhizon</name>
    <dbReference type="NCBI Taxonomy" id="34254"/>
    <lineage>
        <taxon>Eukaryota</taxon>
        <taxon>Viridiplantae</taxon>
        <taxon>Streptophyta</taxon>
        <taxon>Embryophyta</taxon>
        <taxon>Tracheophyta</taxon>
        <taxon>Spermatophyta</taxon>
        <taxon>Magnoliopsida</taxon>
        <taxon>eudicotyledons</taxon>
        <taxon>Gunneridae</taxon>
        <taxon>Pentapetalae</taxon>
        <taxon>asterids</taxon>
        <taxon>lamiids</taxon>
        <taxon>Boraginales</taxon>
        <taxon>Boraginaceae</taxon>
        <taxon>Boraginoideae</taxon>
        <taxon>Lithospermeae</taxon>
        <taxon>Lithospermum</taxon>
    </lineage>
</organism>
<comment type="caution">
    <text evidence="1">The sequence shown here is derived from an EMBL/GenBank/DDBJ whole genome shotgun (WGS) entry which is preliminary data.</text>
</comment>